<name>A0A3A8A8U0_9HYPH</name>
<protein>
    <submittedName>
        <fullName evidence="2">Uncharacterized protein</fullName>
    </submittedName>
</protein>
<organism evidence="2 3">
    <name type="scientific">Oceaniradius stylonematis</name>
    <dbReference type="NCBI Taxonomy" id="2184161"/>
    <lineage>
        <taxon>Bacteria</taxon>
        <taxon>Pseudomonadati</taxon>
        <taxon>Pseudomonadota</taxon>
        <taxon>Alphaproteobacteria</taxon>
        <taxon>Hyphomicrobiales</taxon>
        <taxon>Ahrensiaceae</taxon>
        <taxon>Oceaniradius</taxon>
    </lineage>
</organism>
<dbReference type="Proteomes" id="UP000246132">
    <property type="component" value="Unassembled WGS sequence"/>
</dbReference>
<evidence type="ECO:0000256" key="1">
    <source>
        <dbReference type="SAM" id="MobiDB-lite"/>
    </source>
</evidence>
<feature type="compositionally biased region" description="Basic and acidic residues" evidence="1">
    <location>
        <begin position="28"/>
        <end position="39"/>
    </location>
</feature>
<dbReference type="EMBL" id="QFWV02000006">
    <property type="protein sequence ID" value="RKF06732.1"/>
    <property type="molecule type" value="Genomic_DNA"/>
</dbReference>
<feature type="region of interest" description="Disordered" evidence="1">
    <location>
        <begin position="10"/>
        <end position="39"/>
    </location>
</feature>
<accession>A0A3A8A8U0</accession>
<reference evidence="2 3" key="1">
    <citation type="journal article" date="2018" name="Int. J. Syst. Bacteriol.">
        <title>Oceaniradius stylonemae gen. nov., sp. nov., isolated from a red alga, Stylonema cornu-cervi.</title>
        <authorList>
            <person name="Jeong S."/>
        </authorList>
    </citation>
    <scope>NUCLEOTIDE SEQUENCE [LARGE SCALE GENOMIC DNA]</scope>
    <source>
        <strain evidence="2 3">StC1</strain>
    </source>
</reference>
<sequence>MDRNLAIGFAMQTSASRNTDNAAPDPGRLMEIDGPGCRREAEDRDRAAGRACTVERIARQPSAAIHRFARCSDAACG</sequence>
<proteinExistence type="predicted"/>
<dbReference type="AlphaFoldDB" id="A0A3A8A8U0"/>
<evidence type="ECO:0000313" key="2">
    <source>
        <dbReference type="EMBL" id="RKF06732.1"/>
    </source>
</evidence>
<comment type="caution">
    <text evidence="2">The sequence shown here is derived from an EMBL/GenBank/DDBJ whole genome shotgun (WGS) entry which is preliminary data.</text>
</comment>
<evidence type="ECO:0000313" key="3">
    <source>
        <dbReference type="Proteomes" id="UP000246132"/>
    </source>
</evidence>
<keyword evidence="3" id="KW-1185">Reference proteome</keyword>
<feature type="compositionally biased region" description="Polar residues" evidence="1">
    <location>
        <begin position="11"/>
        <end position="21"/>
    </location>
</feature>
<gene>
    <name evidence="2" type="ORF">DEM25_010835</name>
</gene>